<dbReference type="Proteomes" id="UP001204144">
    <property type="component" value="Unassembled WGS sequence"/>
</dbReference>
<reference evidence="1 2" key="1">
    <citation type="submission" date="2018-11" db="EMBL/GenBank/DDBJ databases">
        <title>Novel bacteria species description.</title>
        <authorList>
            <person name="Han J.-H."/>
        </authorList>
    </citation>
    <scope>NUCLEOTIDE SEQUENCE [LARGE SCALE GENOMIC DNA]</scope>
    <source>
        <strain evidence="1 2">KCTC23259</strain>
    </source>
</reference>
<gene>
    <name evidence="1" type="ORF">EGI31_10565</name>
</gene>
<evidence type="ECO:0000313" key="1">
    <source>
        <dbReference type="EMBL" id="MCP9763402.1"/>
    </source>
</evidence>
<organism evidence="1 2">
    <name type="scientific">Lacihabitans soyangensis</name>
    <dbReference type="NCBI Taxonomy" id="869394"/>
    <lineage>
        <taxon>Bacteria</taxon>
        <taxon>Pseudomonadati</taxon>
        <taxon>Bacteroidota</taxon>
        <taxon>Cytophagia</taxon>
        <taxon>Cytophagales</taxon>
        <taxon>Leadbetterellaceae</taxon>
        <taxon>Lacihabitans</taxon>
    </lineage>
</organism>
<comment type="caution">
    <text evidence="1">The sequence shown here is derived from an EMBL/GenBank/DDBJ whole genome shotgun (WGS) entry which is preliminary data.</text>
</comment>
<keyword evidence="2" id="KW-1185">Reference proteome</keyword>
<sequence length="74" mass="8741">MSYQYLSDTRGKVTGVFIPIQEWNEIKEMLDFQSDPKNQLKFDLLEAFEQMKLMKAGKLAKPKLKDFINEIQEL</sequence>
<dbReference type="AlphaFoldDB" id="A0AAE3KSI7"/>
<evidence type="ECO:0000313" key="2">
    <source>
        <dbReference type="Proteomes" id="UP001204144"/>
    </source>
</evidence>
<accession>A0AAE3KSI7</accession>
<dbReference type="EMBL" id="RJUF01000027">
    <property type="protein sequence ID" value="MCP9763402.1"/>
    <property type="molecule type" value="Genomic_DNA"/>
</dbReference>
<proteinExistence type="predicted"/>
<name>A0AAE3KSI7_9BACT</name>
<protein>
    <submittedName>
        <fullName evidence="1">Uncharacterized protein</fullName>
    </submittedName>
</protein>